<accession>A0A450Z6Q0</accession>
<evidence type="ECO:0000313" key="1">
    <source>
        <dbReference type="EMBL" id="VFK44068.1"/>
    </source>
</evidence>
<evidence type="ECO:0000313" key="3">
    <source>
        <dbReference type="EMBL" id="VFK79168.1"/>
    </source>
</evidence>
<gene>
    <name evidence="3" type="ORF">BECKSD772D_GA0070982_103815</name>
    <name evidence="2" type="ORF">BECKSD772E_GA0070983_11803</name>
    <name evidence="1" type="ORF">BECKSD772F_GA0070984_11673</name>
</gene>
<name>A0A450Z6Q0_9GAMM</name>
<dbReference type="EMBL" id="CAADFR010000167">
    <property type="protein sequence ID" value="VFK44068.1"/>
    <property type="molecule type" value="Genomic_DNA"/>
</dbReference>
<organism evidence="2">
    <name type="scientific">Candidatus Kentrum sp. SD</name>
    <dbReference type="NCBI Taxonomy" id="2126332"/>
    <lineage>
        <taxon>Bacteria</taxon>
        <taxon>Pseudomonadati</taxon>
        <taxon>Pseudomonadota</taxon>
        <taxon>Gammaproteobacteria</taxon>
        <taxon>Candidatus Kentrum</taxon>
    </lineage>
</organism>
<dbReference type="AlphaFoldDB" id="A0A450Z6Q0"/>
<dbReference type="EMBL" id="CAADHB010000038">
    <property type="protein sequence ID" value="VFK79168.1"/>
    <property type="molecule type" value="Genomic_DNA"/>
</dbReference>
<sequence length="56" mass="6618">MPYPIRVLMYRKYMPYPLNNRHGRANGSDTVLSLLKILARLRQRAMNHNLALVKDH</sequence>
<reference evidence="2" key="1">
    <citation type="submission" date="2019-02" db="EMBL/GenBank/DDBJ databases">
        <authorList>
            <person name="Gruber-Vodicka R. H."/>
            <person name="Seah K. B. B."/>
        </authorList>
    </citation>
    <scope>NUCLEOTIDE SEQUENCE</scope>
    <source>
        <strain evidence="3">BECK_S127</strain>
        <strain evidence="2">BECK_S1320</strain>
        <strain evidence="1">BECK_S1321</strain>
    </source>
</reference>
<proteinExistence type="predicted"/>
<evidence type="ECO:0000313" key="2">
    <source>
        <dbReference type="EMBL" id="VFK49449.1"/>
    </source>
</evidence>
<protein>
    <submittedName>
        <fullName evidence="2">Uncharacterized protein</fullName>
    </submittedName>
</protein>
<dbReference type="EMBL" id="CAADFU010000180">
    <property type="protein sequence ID" value="VFK49449.1"/>
    <property type="molecule type" value="Genomic_DNA"/>
</dbReference>